<dbReference type="EMBL" id="FNDE01000076">
    <property type="protein sequence ID" value="SDH84066.1"/>
    <property type="molecule type" value="Genomic_DNA"/>
</dbReference>
<dbReference type="AlphaFoldDB" id="A0A1G8FQ69"/>
<proteinExistence type="predicted"/>
<reference evidence="1 2" key="1">
    <citation type="submission" date="2016-10" db="EMBL/GenBank/DDBJ databases">
        <authorList>
            <person name="de Groot N.N."/>
        </authorList>
    </citation>
    <scope>NUCLEOTIDE SEQUENCE [LARGE SCALE GENOMIC DNA]</scope>
    <source>
        <strain evidence="1 2">L 420-91</strain>
    </source>
</reference>
<dbReference type="Proteomes" id="UP000198956">
    <property type="component" value="Unassembled WGS sequence"/>
</dbReference>
<evidence type="ECO:0000313" key="2">
    <source>
        <dbReference type="Proteomes" id="UP000198956"/>
    </source>
</evidence>
<organism evidence="1 2">
    <name type="scientific">Aneurinibacillus thermoaerophilus</name>
    <dbReference type="NCBI Taxonomy" id="143495"/>
    <lineage>
        <taxon>Bacteria</taxon>
        <taxon>Bacillati</taxon>
        <taxon>Bacillota</taxon>
        <taxon>Bacilli</taxon>
        <taxon>Bacillales</taxon>
        <taxon>Paenibacillaceae</taxon>
        <taxon>Aneurinibacillus group</taxon>
        <taxon>Aneurinibacillus</taxon>
    </lineage>
</organism>
<protein>
    <submittedName>
        <fullName evidence="1">Uncharacterized protein</fullName>
    </submittedName>
</protein>
<sequence>MEKQVLQSLKEQFDLLQQQSQVAAEAITNGYGEPEHYRFLVGASLAMVQIANEMNGYLRFTRKVNF</sequence>
<name>A0A1G8FQ69_ANETH</name>
<gene>
    <name evidence="1" type="ORF">SAMN04489735_10766</name>
</gene>
<evidence type="ECO:0000313" key="1">
    <source>
        <dbReference type="EMBL" id="SDH84066.1"/>
    </source>
</evidence>
<dbReference type="RefSeq" id="WP_091261582.1">
    <property type="nucleotide sequence ID" value="NZ_FNDE01000076.1"/>
</dbReference>
<accession>A0A1G8FQ69</accession>